<dbReference type="RefSeq" id="WP_057137106.1">
    <property type="nucleotide sequence ID" value="NZ_CBZW010000011.1"/>
</dbReference>
<dbReference type="EMBL" id="MCOL01000001">
    <property type="protein sequence ID" value="ODO60691.1"/>
    <property type="molecule type" value="Genomic_DNA"/>
</dbReference>
<protein>
    <submittedName>
        <fullName evidence="1">Uncharacterized protein</fullName>
    </submittedName>
</protein>
<evidence type="ECO:0000313" key="1">
    <source>
        <dbReference type="EMBL" id="ODO60691.1"/>
    </source>
</evidence>
<dbReference type="PATRIC" id="fig|1590.199.peg.1572"/>
<organism evidence="1 2">
    <name type="scientific">Lactiplantibacillus plantarum</name>
    <name type="common">Lactobacillus plantarum</name>
    <dbReference type="NCBI Taxonomy" id="1590"/>
    <lineage>
        <taxon>Bacteria</taxon>
        <taxon>Bacillati</taxon>
        <taxon>Bacillota</taxon>
        <taxon>Bacilli</taxon>
        <taxon>Lactobacillales</taxon>
        <taxon>Lactobacillaceae</taxon>
        <taxon>Lactiplantibacillus</taxon>
    </lineage>
</organism>
<name>A0A1E3KQZ6_LACPN</name>
<gene>
    <name evidence="1" type="ORF">LPJSA22_00636</name>
</gene>
<accession>A0A1E3KQZ6</accession>
<comment type="caution">
    <text evidence="1">The sequence shown here is derived from an EMBL/GenBank/DDBJ whole genome shotgun (WGS) entry which is preliminary data.</text>
</comment>
<proteinExistence type="predicted"/>
<sequence length="184" mass="20664">MSTQSSSVFAGSTLTDVMNHNNVAPIELSGKVGYSVTLIYKQRHDQARIRIESVPAFLAALPNQNQFFAIELAHRFVGVTTPVIDGDRIMKEPLAMAVKTMPELSQALAAIQDSLDELTIPKEDLKPNDFDDPKKLVAECFDAVLYLLNLIAYVCRGFDLSMQDQLKQRMKKWLKDGVVKHRKE</sequence>
<reference evidence="1 2" key="1">
    <citation type="submission" date="2016-08" db="EMBL/GenBank/DDBJ databases">
        <title>Genome sequencing of Lactobacillus plantarum JSA22, isolated from fermented soybean paste.</title>
        <authorList>
            <person name="Choi H.S."/>
        </authorList>
    </citation>
    <scope>NUCLEOTIDE SEQUENCE [LARGE SCALE GENOMIC DNA]</scope>
    <source>
        <strain evidence="1 2">JSA22</strain>
    </source>
</reference>
<dbReference type="Proteomes" id="UP000094892">
    <property type="component" value="Unassembled WGS sequence"/>
</dbReference>
<dbReference type="AlphaFoldDB" id="A0A1E3KQZ6"/>
<evidence type="ECO:0000313" key="2">
    <source>
        <dbReference type="Proteomes" id="UP000094892"/>
    </source>
</evidence>